<keyword evidence="13" id="KW-1185">Reference proteome</keyword>
<protein>
    <recommendedName>
        <fullName evidence="11">G-protein coupled receptors family 1 profile domain-containing protein</fullName>
    </recommendedName>
</protein>
<comment type="similarity">
    <text evidence="9">Belongs to the G-protein coupled receptor 1 family.</text>
</comment>
<keyword evidence="3 9" id="KW-0812">Transmembrane</keyword>
<evidence type="ECO:0000256" key="10">
    <source>
        <dbReference type="SAM" id="Phobius"/>
    </source>
</evidence>
<evidence type="ECO:0000256" key="9">
    <source>
        <dbReference type="RuleBase" id="RU000688"/>
    </source>
</evidence>
<feature type="transmembrane region" description="Helical" evidence="10">
    <location>
        <begin position="72"/>
        <end position="94"/>
    </location>
</feature>
<evidence type="ECO:0000256" key="5">
    <source>
        <dbReference type="ARBA" id="ARBA00023040"/>
    </source>
</evidence>
<proteinExistence type="inferred from homology"/>
<evidence type="ECO:0000256" key="2">
    <source>
        <dbReference type="ARBA" id="ARBA00022475"/>
    </source>
</evidence>
<organism evidence="12 13">
    <name type="scientific">Porites evermanni</name>
    <dbReference type="NCBI Taxonomy" id="104178"/>
    <lineage>
        <taxon>Eukaryota</taxon>
        <taxon>Metazoa</taxon>
        <taxon>Cnidaria</taxon>
        <taxon>Anthozoa</taxon>
        <taxon>Hexacorallia</taxon>
        <taxon>Scleractinia</taxon>
        <taxon>Fungiina</taxon>
        <taxon>Poritidae</taxon>
        <taxon>Porites</taxon>
    </lineage>
</organism>
<feature type="transmembrane region" description="Helical" evidence="10">
    <location>
        <begin position="223"/>
        <end position="249"/>
    </location>
</feature>
<dbReference type="SUPFAM" id="SSF81321">
    <property type="entry name" value="Family A G protein-coupled receptor-like"/>
    <property type="match status" value="1"/>
</dbReference>
<accession>A0ABN8LB87</accession>
<dbReference type="Pfam" id="PF00001">
    <property type="entry name" value="7tm_1"/>
    <property type="match status" value="1"/>
</dbReference>
<name>A0ABN8LB87_9CNID</name>
<evidence type="ECO:0000256" key="3">
    <source>
        <dbReference type="ARBA" id="ARBA00022692"/>
    </source>
</evidence>
<dbReference type="InterPro" id="IPR017452">
    <property type="entry name" value="GPCR_Rhodpsn_7TM"/>
</dbReference>
<feature type="domain" description="G-protein coupled receptors family 1 profile" evidence="11">
    <location>
        <begin position="50"/>
        <end position="280"/>
    </location>
</feature>
<dbReference type="InterPro" id="IPR000276">
    <property type="entry name" value="GPCR_Rhodpsn"/>
</dbReference>
<evidence type="ECO:0000256" key="8">
    <source>
        <dbReference type="ARBA" id="ARBA00023224"/>
    </source>
</evidence>
<reference evidence="12 13" key="1">
    <citation type="submission" date="2022-05" db="EMBL/GenBank/DDBJ databases">
        <authorList>
            <consortium name="Genoscope - CEA"/>
            <person name="William W."/>
        </authorList>
    </citation>
    <scope>NUCLEOTIDE SEQUENCE [LARGE SCALE GENOMIC DNA]</scope>
</reference>
<keyword evidence="2" id="KW-1003">Cell membrane</keyword>
<dbReference type="EMBL" id="CALNXI010000009">
    <property type="protein sequence ID" value="CAH3014339.1"/>
    <property type="molecule type" value="Genomic_DNA"/>
</dbReference>
<dbReference type="Gene3D" id="1.20.1070.10">
    <property type="entry name" value="Rhodopsin 7-helix transmembrane proteins"/>
    <property type="match status" value="1"/>
</dbReference>
<dbReference type="Proteomes" id="UP001159427">
    <property type="component" value="Unassembled WGS sequence"/>
</dbReference>
<evidence type="ECO:0000256" key="7">
    <source>
        <dbReference type="ARBA" id="ARBA00023170"/>
    </source>
</evidence>
<evidence type="ECO:0000313" key="12">
    <source>
        <dbReference type="EMBL" id="CAH3014339.1"/>
    </source>
</evidence>
<feature type="transmembrane region" description="Helical" evidence="10">
    <location>
        <begin position="38"/>
        <end position="60"/>
    </location>
</feature>
<evidence type="ECO:0000256" key="6">
    <source>
        <dbReference type="ARBA" id="ARBA00023136"/>
    </source>
</evidence>
<dbReference type="PROSITE" id="PS50262">
    <property type="entry name" value="G_PROTEIN_RECEP_F1_2"/>
    <property type="match status" value="1"/>
</dbReference>
<evidence type="ECO:0000259" key="11">
    <source>
        <dbReference type="PROSITE" id="PS50262"/>
    </source>
</evidence>
<dbReference type="PANTHER" id="PTHR24247:SF202">
    <property type="entry name" value="5-HYDROXYTRYPTAMINE RECEPTOR 1"/>
    <property type="match status" value="1"/>
</dbReference>
<dbReference type="PANTHER" id="PTHR24247">
    <property type="entry name" value="5-HYDROXYTRYPTAMINE RECEPTOR"/>
    <property type="match status" value="1"/>
</dbReference>
<sequence>MSNITSLPTHINSSTYQNATEISPVIRTSSLVKVTFCIMFSILSLCIVLGNIMVISVFLYKRKLRTRTAYFLTSLALSDIIVGSVGVPSFIYVVAKSVEFPSFVYILWNTVDVLGATASIWHLMMITIERFYAIGWPFLHRASSKKPYFCVICSVWSVSAALCSITVKTASSWHYYTLFISVVSFIWPLSVIIIVYIAMFVTASRSVSQNHRQVRRAEREARIAKAILLVIGCFLVAWGPFFGLNFAYWACGTCVDIKYEVILAFKVLQYSSSLANPVIYTVRLPGCYQAIVELYGSWLRCRKLNRQEDQEYPLTSFRNASSSRLSENDNVSLFRFSWRRKSSVRRINSFNMTANGKTSKKLRKSKNKTFSTVV</sequence>
<keyword evidence="8 9" id="KW-0807">Transducer</keyword>
<keyword evidence="6 10" id="KW-0472">Membrane</keyword>
<keyword evidence="7 9" id="KW-0675">Receptor</keyword>
<comment type="subcellular location">
    <subcellularLocation>
        <location evidence="1">Cell membrane</location>
        <topology evidence="1">Multi-pass membrane protein</topology>
    </subcellularLocation>
</comment>
<gene>
    <name evidence="12" type="ORF">PEVE_00043698</name>
</gene>
<feature type="transmembrane region" description="Helical" evidence="10">
    <location>
        <begin position="106"/>
        <end position="128"/>
    </location>
</feature>
<keyword evidence="4 10" id="KW-1133">Transmembrane helix</keyword>
<comment type="caution">
    <text evidence="12">The sequence shown here is derived from an EMBL/GenBank/DDBJ whole genome shotgun (WGS) entry which is preliminary data.</text>
</comment>
<evidence type="ECO:0000256" key="4">
    <source>
        <dbReference type="ARBA" id="ARBA00022989"/>
    </source>
</evidence>
<evidence type="ECO:0000256" key="1">
    <source>
        <dbReference type="ARBA" id="ARBA00004651"/>
    </source>
</evidence>
<dbReference type="PRINTS" id="PR00237">
    <property type="entry name" value="GPCRRHODOPSN"/>
</dbReference>
<feature type="transmembrane region" description="Helical" evidence="10">
    <location>
        <begin position="148"/>
        <end position="167"/>
    </location>
</feature>
<evidence type="ECO:0000313" key="13">
    <source>
        <dbReference type="Proteomes" id="UP001159427"/>
    </source>
</evidence>
<feature type="transmembrane region" description="Helical" evidence="10">
    <location>
        <begin position="173"/>
        <end position="202"/>
    </location>
</feature>
<dbReference type="SMART" id="SM01381">
    <property type="entry name" value="7TM_GPCR_Srsx"/>
    <property type="match status" value="1"/>
</dbReference>
<dbReference type="PROSITE" id="PS00237">
    <property type="entry name" value="G_PROTEIN_RECEP_F1_1"/>
    <property type="match status" value="1"/>
</dbReference>
<keyword evidence="5 9" id="KW-0297">G-protein coupled receptor</keyword>